<feature type="compositionally biased region" description="Polar residues" evidence="4">
    <location>
        <begin position="1"/>
        <end position="20"/>
    </location>
</feature>
<feature type="domain" description="ATPase AAA-3" evidence="5">
    <location>
        <begin position="67"/>
        <end position="197"/>
    </location>
</feature>
<feature type="domain" description="ChlI/MoxR AAA lid" evidence="6">
    <location>
        <begin position="274"/>
        <end position="345"/>
    </location>
</feature>
<dbReference type="InterPro" id="IPR011703">
    <property type="entry name" value="ATPase_AAA-3"/>
</dbReference>
<dbReference type="Pfam" id="PF07726">
    <property type="entry name" value="AAA_3"/>
    <property type="match status" value="1"/>
</dbReference>
<comment type="similarity">
    <text evidence="3">Belongs to the MoxR family.</text>
</comment>
<gene>
    <name evidence="7" type="primary">ravA_1</name>
    <name evidence="7" type="ORF">Q31b_08890</name>
</gene>
<dbReference type="Pfam" id="PF17863">
    <property type="entry name" value="AAA_lid_2"/>
    <property type="match status" value="1"/>
</dbReference>
<evidence type="ECO:0000259" key="6">
    <source>
        <dbReference type="Pfam" id="PF17863"/>
    </source>
</evidence>
<evidence type="ECO:0000256" key="4">
    <source>
        <dbReference type="SAM" id="MobiDB-lite"/>
    </source>
</evidence>
<dbReference type="GO" id="GO:0005524">
    <property type="term" value="F:ATP binding"/>
    <property type="evidence" value="ECO:0007669"/>
    <property type="project" value="UniProtKB-KW"/>
</dbReference>
<name>A0A5C6E7T7_9BACT</name>
<dbReference type="Proteomes" id="UP000315471">
    <property type="component" value="Unassembled WGS sequence"/>
</dbReference>
<dbReference type="AlphaFoldDB" id="A0A5C6E7T7"/>
<evidence type="ECO:0000256" key="1">
    <source>
        <dbReference type="ARBA" id="ARBA00022741"/>
    </source>
</evidence>
<dbReference type="FunFam" id="3.40.50.300:FF:000640">
    <property type="entry name" value="MoxR family ATPase"/>
    <property type="match status" value="1"/>
</dbReference>
<dbReference type="Gene3D" id="3.40.50.300">
    <property type="entry name" value="P-loop containing nucleotide triphosphate hydrolases"/>
    <property type="match status" value="1"/>
</dbReference>
<sequence length="351" mass="38326">MTDTSAKPAPNSSPALSNERVSSEWAPDESPASAPFARSVIEQVGHTVVGQSEVVERVLIALLTGGHLLLEGVPGIAKTLLVQAVGKAIDLQFKRVQFTIDLLPSDILGSEILDQKSGQFHIHKGPVFTNLLLADEINRASPKVQSALLEAMQERRVSIGDETHALPAPFLVIATQNPVEQAGTFELPEAQLDRFMMCHRLRYPTPSEETEVVKRALKLKLERQGDGAVPQSMFDAIGDEHTLSVRDLTEAMTEVQTVHVSDVFVDDCIKLVGATRSHKDIVLGCSPRAALSLVNASRARAFIYGRSYVIPEDLFTLAEDVILHRVRLSYEAIADGRTPQSVLDQLLGEML</sequence>
<dbReference type="GO" id="GO:0016887">
    <property type="term" value="F:ATP hydrolysis activity"/>
    <property type="evidence" value="ECO:0007669"/>
    <property type="project" value="InterPro"/>
</dbReference>
<dbReference type="CDD" id="cd00009">
    <property type="entry name" value="AAA"/>
    <property type="match status" value="1"/>
</dbReference>
<accession>A0A5C6E7T7</accession>
<dbReference type="InterPro" id="IPR027417">
    <property type="entry name" value="P-loop_NTPase"/>
</dbReference>
<evidence type="ECO:0000256" key="2">
    <source>
        <dbReference type="ARBA" id="ARBA00022840"/>
    </source>
</evidence>
<feature type="region of interest" description="Disordered" evidence="4">
    <location>
        <begin position="1"/>
        <end position="30"/>
    </location>
</feature>
<dbReference type="EMBL" id="SJPY01000001">
    <property type="protein sequence ID" value="TWU45713.1"/>
    <property type="molecule type" value="Genomic_DNA"/>
</dbReference>
<evidence type="ECO:0000259" key="5">
    <source>
        <dbReference type="Pfam" id="PF07726"/>
    </source>
</evidence>
<dbReference type="InterPro" id="IPR050764">
    <property type="entry name" value="CbbQ/NirQ/NorQ/GpvN"/>
</dbReference>
<dbReference type="PANTHER" id="PTHR42759:SF1">
    <property type="entry name" value="MAGNESIUM-CHELATASE SUBUNIT CHLD"/>
    <property type="match status" value="1"/>
</dbReference>
<evidence type="ECO:0000313" key="8">
    <source>
        <dbReference type="Proteomes" id="UP000315471"/>
    </source>
</evidence>
<dbReference type="OrthoDB" id="9773454at2"/>
<comment type="caution">
    <text evidence="7">The sequence shown here is derived from an EMBL/GenBank/DDBJ whole genome shotgun (WGS) entry which is preliminary data.</text>
</comment>
<dbReference type="Gene3D" id="1.10.8.80">
    <property type="entry name" value="Magnesium chelatase subunit I, C-Terminal domain"/>
    <property type="match status" value="1"/>
</dbReference>
<organism evidence="7 8">
    <name type="scientific">Novipirellula aureliae</name>
    <dbReference type="NCBI Taxonomy" id="2527966"/>
    <lineage>
        <taxon>Bacteria</taxon>
        <taxon>Pseudomonadati</taxon>
        <taxon>Planctomycetota</taxon>
        <taxon>Planctomycetia</taxon>
        <taxon>Pirellulales</taxon>
        <taxon>Pirellulaceae</taxon>
        <taxon>Novipirellula</taxon>
    </lineage>
</organism>
<keyword evidence="2" id="KW-0067">ATP-binding</keyword>
<evidence type="ECO:0000256" key="3">
    <source>
        <dbReference type="ARBA" id="ARBA00061607"/>
    </source>
</evidence>
<dbReference type="PANTHER" id="PTHR42759">
    <property type="entry name" value="MOXR FAMILY PROTEIN"/>
    <property type="match status" value="1"/>
</dbReference>
<keyword evidence="7" id="KW-0378">Hydrolase</keyword>
<dbReference type="PIRSF" id="PIRSF002849">
    <property type="entry name" value="AAA_ATPase_chaperone_MoxR_prd"/>
    <property type="match status" value="1"/>
</dbReference>
<evidence type="ECO:0000313" key="7">
    <source>
        <dbReference type="EMBL" id="TWU45713.1"/>
    </source>
</evidence>
<keyword evidence="8" id="KW-1185">Reference proteome</keyword>
<dbReference type="InterPro" id="IPR041628">
    <property type="entry name" value="ChlI/MoxR_AAA_lid"/>
</dbReference>
<dbReference type="EC" id="3.6.3.-" evidence="7"/>
<reference evidence="7 8" key="1">
    <citation type="submission" date="2019-02" db="EMBL/GenBank/DDBJ databases">
        <title>Deep-cultivation of Planctomycetes and their phenomic and genomic characterization uncovers novel biology.</title>
        <authorList>
            <person name="Wiegand S."/>
            <person name="Jogler M."/>
            <person name="Boedeker C."/>
            <person name="Pinto D."/>
            <person name="Vollmers J."/>
            <person name="Rivas-Marin E."/>
            <person name="Kohn T."/>
            <person name="Peeters S.H."/>
            <person name="Heuer A."/>
            <person name="Rast P."/>
            <person name="Oberbeckmann S."/>
            <person name="Bunk B."/>
            <person name="Jeske O."/>
            <person name="Meyerdierks A."/>
            <person name="Storesund J.E."/>
            <person name="Kallscheuer N."/>
            <person name="Luecker S."/>
            <person name="Lage O.M."/>
            <person name="Pohl T."/>
            <person name="Merkel B.J."/>
            <person name="Hornburger P."/>
            <person name="Mueller R.-W."/>
            <person name="Bruemmer F."/>
            <person name="Labrenz M."/>
            <person name="Spormann A.M."/>
            <person name="Op Den Camp H."/>
            <person name="Overmann J."/>
            <person name="Amann R."/>
            <person name="Jetten M.S.M."/>
            <person name="Mascher T."/>
            <person name="Medema M.H."/>
            <person name="Devos D.P."/>
            <person name="Kaster A.-K."/>
            <person name="Ovreas L."/>
            <person name="Rohde M."/>
            <person name="Galperin M.Y."/>
            <person name="Jogler C."/>
        </authorList>
    </citation>
    <scope>NUCLEOTIDE SEQUENCE [LARGE SCALE GENOMIC DNA]</scope>
    <source>
        <strain evidence="7 8">Q31b</strain>
    </source>
</reference>
<keyword evidence="1" id="KW-0547">Nucleotide-binding</keyword>
<dbReference type="SUPFAM" id="SSF52540">
    <property type="entry name" value="P-loop containing nucleoside triphosphate hydrolases"/>
    <property type="match status" value="1"/>
</dbReference>
<protein>
    <submittedName>
        <fullName evidence="7">ATPase RavA</fullName>
        <ecNumber evidence="7">3.6.3.-</ecNumber>
    </submittedName>
</protein>
<dbReference type="RefSeq" id="WP_146598368.1">
    <property type="nucleotide sequence ID" value="NZ_SJPY01000001.1"/>
</dbReference>
<proteinExistence type="inferred from homology"/>